<dbReference type="GO" id="GO:0005634">
    <property type="term" value="C:nucleus"/>
    <property type="evidence" value="ECO:0007669"/>
    <property type="project" value="TreeGrafter"/>
</dbReference>
<dbReference type="OrthoDB" id="4983at2759"/>
<comment type="similarity">
    <text evidence="1">Belongs to the BolA/IbaG family.</text>
</comment>
<dbReference type="InParanoid" id="A0A2R5G7V9"/>
<dbReference type="InterPro" id="IPR002634">
    <property type="entry name" value="BolA"/>
</dbReference>
<dbReference type="Gene3D" id="3.10.20.90">
    <property type="entry name" value="Phosphatidylinositol 3-kinase Catalytic Subunit, Chain A, domain 1"/>
    <property type="match status" value="1"/>
</dbReference>
<dbReference type="SUPFAM" id="SSF82657">
    <property type="entry name" value="BolA-like"/>
    <property type="match status" value="1"/>
</dbReference>
<comment type="caution">
    <text evidence="2">The sequence shown here is derived from an EMBL/GenBank/DDBJ whole genome shotgun (WGS) entry which is preliminary data.</text>
</comment>
<sequence>MAEEQTRDTPESLEKMVREGLADVKHVEIIDLSDGCGDKFHLTVVSDAFEGVKLLERHRMLQEAIDEAMKRIHAVELKTYTPAQWEKRSGASS</sequence>
<evidence type="ECO:0000256" key="1">
    <source>
        <dbReference type="RuleBase" id="RU003860"/>
    </source>
</evidence>
<dbReference type="PANTHER" id="PTHR12735">
    <property type="entry name" value="BOLA-LIKE PROTEIN-RELATED"/>
    <property type="match status" value="1"/>
</dbReference>
<dbReference type="InterPro" id="IPR036065">
    <property type="entry name" value="BolA-like_sf"/>
</dbReference>
<dbReference type="FunCoup" id="A0A2R5G7V9">
    <property type="interactions" value="71"/>
</dbReference>
<accession>A0A2R5G7V9</accession>
<dbReference type="InterPro" id="IPR045115">
    <property type="entry name" value="BOL2"/>
</dbReference>
<dbReference type="EMBL" id="BEYU01000028">
    <property type="protein sequence ID" value="GBG27146.1"/>
    <property type="molecule type" value="Genomic_DNA"/>
</dbReference>
<dbReference type="Pfam" id="PF01722">
    <property type="entry name" value="BolA"/>
    <property type="match status" value="1"/>
</dbReference>
<reference evidence="2 3" key="1">
    <citation type="submission" date="2017-12" db="EMBL/GenBank/DDBJ databases">
        <title>Sequencing, de novo assembly and annotation of complete genome of a new Thraustochytrid species, strain FCC1311.</title>
        <authorList>
            <person name="Sedici K."/>
            <person name="Godart F."/>
            <person name="Aiese Cigliano R."/>
            <person name="Sanseverino W."/>
            <person name="Barakat M."/>
            <person name="Ortet P."/>
            <person name="Marechal E."/>
            <person name="Cagnac O."/>
            <person name="Amato A."/>
        </authorList>
    </citation>
    <scope>NUCLEOTIDE SEQUENCE [LARGE SCALE GENOMIC DNA]</scope>
</reference>
<dbReference type="GO" id="GO:0051604">
    <property type="term" value="P:protein maturation"/>
    <property type="evidence" value="ECO:0007669"/>
    <property type="project" value="InterPro"/>
</dbReference>
<evidence type="ECO:0000313" key="3">
    <source>
        <dbReference type="Proteomes" id="UP000241890"/>
    </source>
</evidence>
<dbReference type="PANTHER" id="PTHR12735:SF27">
    <property type="entry name" value="BOLA-LIKE PROTEIN 2"/>
    <property type="match status" value="1"/>
</dbReference>
<dbReference type="Proteomes" id="UP000241890">
    <property type="component" value="Unassembled WGS sequence"/>
</dbReference>
<dbReference type="GO" id="GO:0006879">
    <property type="term" value="P:intracellular iron ion homeostasis"/>
    <property type="evidence" value="ECO:0007669"/>
    <property type="project" value="InterPro"/>
</dbReference>
<keyword evidence="3" id="KW-1185">Reference proteome</keyword>
<protein>
    <submittedName>
        <fullName evidence="2">Protein BOLA2</fullName>
    </submittedName>
</protein>
<name>A0A2R5G7V9_9STRA</name>
<organism evidence="2 3">
    <name type="scientific">Hondaea fermentalgiana</name>
    <dbReference type="NCBI Taxonomy" id="2315210"/>
    <lineage>
        <taxon>Eukaryota</taxon>
        <taxon>Sar</taxon>
        <taxon>Stramenopiles</taxon>
        <taxon>Bigyra</taxon>
        <taxon>Labyrinthulomycetes</taxon>
        <taxon>Thraustochytrida</taxon>
        <taxon>Thraustochytriidae</taxon>
        <taxon>Hondaea</taxon>
    </lineage>
</organism>
<evidence type="ECO:0000313" key="2">
    <source>
        <dbReference type="EMBL" id="GBG27146.1"/>
    </source>
</evidence>
<proteinExistence type="inferred from homology"/>
<dbReference type="GO" id="GO:0051537">
    <property type="term" value="F:2 iron, 2 sulfur cluster binding"/>
    <property type="evidence" value="ECO:0007669"/>
    <property type="project" value="InterPro"/>
</dbReference>
<gene>
    <name evidence="2" type="ORF">FCC1311_033692</name>
</gene>
<dbReference type="GO" id="GO:0005829">
    <property type="term" value="C:cytosol"/>
    <property type="evidence" value="ECO:0007669"/>
    <property type="project" value="TreeGrafter"/>
</dbReference>
<dbReference type="AlphaFoldDB" id="A0A2R5G7V9"/>
<dbReference type="PIRSF" id="PIRSF003113">
    <property type="entry name" value="BolA"/>
    <property type="match status" value="1"/>
</dbReference>